<comment type="caution">
    <text evidence="2">The sequence shown here is derived from an EMBL/GenBank/DDBJ whole genome shotgun (WGS) entry which is preliminary data.</text>
</comment>
<keyword evidence="3" id="KW-1185">Reference proteome</keyword>
<name>A0ABS9DTJ7_9PROT</name>
<feature type="signal peptide" evidence="1">
    <location>
        <begin position="1"/>
        <end position="17"/>
    </location>
</feature>
<feature type="chain" id="PRO_5047331717" description="Lipoprotein" evidence="1">
    <location>
        <begin position="18"/>
        <end position="53"/>
    </location>
</feature>
<sequence>MNALPRILAVASLGLLAACADGNSNLVSKFNAAYGTSFPAGAQSHIGLAANQS</sequence>
<keyword evidence="1" id="KW-0732">Signal</keyword>
<proteinExistence type="predicted"/>
<protein>
    <recommendedName>
        <fullName evidence="4">Lipoprotein</fullName>
    </recommendedName>
</protein>
<evidence type="ECO:0000313" key="3">
    <source>
        <dbReference type="Proteomes" id="UP001521209"/>
    </source>
</evidence>
<evidence type="ECO:0008006" key="4">
    <source>
        <dbReference type="Google" id="ProtNLM"/>
    </source>
</evidence>
<reference evidence="2 3" key="1">
    <citation type="submission" date="2022-01" db="EMBL/GenBank/DDBJ databases">
        <authorList>
            <person name="Won M."/>
            <person name="Kim S.-J."/>
            <person name="Kwon S.-W."/>
        </authorList>
    </citation>
    <scope>NUCLEOTIDE SEQUENCE [LARGE SCALE GENOMIC DNA]</scope>
    <source>
        <strain evidence="2 3">KCTC 23505</strain>
    </source>
</reference>
<organism evidence="2 3">
    <name type="scientific">Acidiphilium iwatense</name>
    <dbReference type="NCBI Taxonomy" id="768198"/>
    <lineage>
        <taxon>Bacteria</taxon>
        <taxon>Pseudomonadati</taxon>
        <taxon>Pseudomonadota</taxon>
        <taxon>Alphaproteobacteria</taxon>
        <taxon>Acetobacterales</taxon>
        <taxon>Acidocellaceae</taxon>
        <taxon>Acidiphilium</taxon>
    </lineage>
</organism>
<dbReference type="RefSeq" id="WP_235703276.1">
    <property type="nucleotide sequence ID" value="NZ_JAKGBZ010000006.1"/>
</dbReference>
<dbReference type="Proteomes" id="UP001521209">
    <property type="component" value="Unassembled WGS sequence"/>
</dbReference>
<accession>A0ABS9DTJ7</accession>
<evidence type="ECO:0000256" key="1">
    <source>
        <dbReference type="SAM" id="SignalP"/>
    </source>
</evidence>
<dbReference type="EMBL" id="JAKGBZ010000006">
    <property type="protein sequence ID" value="MCF3946051.1"/>
    <property type="molecule type" value="Genomic_DNA"/>
</dbReference>
<evidence type="ECO:0000313" key="2">
    <source>
        <dbReference type="EMBL" id="MCF3946051.1"/>
    </source>
</evidence>
<gene>
    <name evidence="2" type="ORF">L2A60_05040</name>
</gene>
<dbReference type="PROSITE" id="PS51257">
    <property type="entry name" value="PROKAR_LIPOPROTEIN"/>
    <property type="match status" value="1"/>
</dbReference>